<organism evidence="2 3">
    <name type="scientific">Symbiodinium microadriaticum</name>
    <name type="common">Dinoflagellate</name>
    <name type="synonym">Zooxanthella microadriatica</name>
    <dbReference type="NCBI Taxonomy" id="2951"/>
    <lineage>
        <taxon>Eukaryota</taxon>
        <taxon>Sar</taxon>
        <taxon>Alveolata</taxon>
        <taxon>Dinophyceae</taxon>
        <taxon>Suessiales</taxon>
        <taxon>Symbiodiniaceae</taxon>
        <taxon>Symbiodinium</taxon>
    </lineage>
</organism>
<feature type="compositionally biased region" description="Basic residues" evidence="1">
    <location>
        <begin position="333"/>
        <end position="342"/>
    </location>
</feature>
<feature type="region of interest" description="Disordered" evidence="1">
    <location>
        <begin position="91"/>
        <end position="113"/>
    </location>
</feature>
<protein>
    <submittedName>
        <fullName evidence="2">Uncharacterized protein</fullName>
    </submittedName>
</protein>
<evidence type="ECO:0000313" key="3">
    <source>
        <dbReference type="Proteomes" id="UP000186817"/>
    </source>
</evidence>
<comment type="caution">
    <text evidence="2">The sequence shown here is derived from an EMBL/GenBank/DDBJ whole genome shotgun (WGS) entry which is preliminary data.</text>
</comment>
<sequence length="799" mass="88165">MAASYSDSRSVFDARVDACGLPADDATKVKASVSSLRQLAFISSFTPGQADEAPLMESLKQMLGRDAELAVQASFRALYHEAYAIVTSEMRQKIERSEEPTSRRLTQPERSERYDKQCKKLSGITIKGASEPSEALVDKAVSAYEGNELRYIPWEACTSREQEVTSERKKDTRFTVDEGTGKLKVEAKDPEDKACTTSEVHVLQALQRRSLALDQANLVEYTLMQQWSDRILRARMDEPPPQYVRPSWSQLVAADKKLFSELRDLTRDGVQSSGTSARPIDKHLPAVMMSYDVVSLLQPMPAPKGSGSHQTITEKERLSPYSPPPTPFGGRGRGGKGRKGKGTFRQMKMPAGAPGSRLPDEGHFDPLKLVPAEKFAWTLLSGPRISANDLCTLFTLLPHEASPRGEEGTSFGSGGTLWVEGEGCEKRKFGASEIEGGQLLSSTVNMSAADAADVELGSDEDAPKQASMFWLNLTSSLRRQIRRHCVTRYFVGAGVASCAACWCISYRSSIVKVDEVYEAVPNHTISADEHPVEVVGAAELGVRTLSKISEVGFVALAALFFSYRQVVEARRANEEARKASPEYKIEQAVDKFMQKFQPTMSQSHIVWRPVIDSIRCRIQNWEQDATLVSGRHGAGKTVAVQEALRDMRGTFQFNVNVAGWDKVLYEELGIETKSMFKNVLDVAGAKLQNLNGNLTKTPILLLDVPRETTGGGDAMKLVSTTAKELATDSKKAHVRSLVLICCSSAASALAFNADDSSRQNDIWVEGMNGQEAESLAKLRWNDWPTIEEIAKQRPAYDWW</sequence>
<dbReference type="AlphaFoldDB" id="A0A1Q9BXC4"/>
<dbReference type="EMBL" id="LSRX01002554">
    <property type="protein sequence ID" value="OLP75353.1"/>
    <property type="molecule type" value="Genomic_DNA"/>
</dbReference>
<proteinExistence type="predicted"/>
<keyword evidence="3" id="KW-1185">Reference proteome</keyword>
<evidence type="ECO:0000256" key="1">
    <source>
        <dbReference type="SAM" id="MobiDB-lite"/>
    </source>
</evidence>
<name>A0A1Q9BXC4_SYMMI</name>
<gene>
    <name evidence="2" type="ORF">AK812_SmicGene44864</name>
</gene>
<dbReference type="Proteomes" id="UP000186817">
    <property type="component" value="Unassembled WGS sequence"/>
</dbReference>
<reference evidence="2 3" key="1">
    <citation type="submission" date="2016-02" db="EMBL/GenBank/DDBJ databases">
        <title>Genome analysis of coral dinoflagellate symbionts highlights evolutionary adaptations to a symbiotic lifestyle.</title>
        <authorList>
            <person name="Aranda M."/>
            <person name="Li Y."/>
            <person name="Liew Y.J."/>
            <person name="Baumgarten S."/>
            <person name="Simakov O."/>
            <person name="Wilson M."/>
            <person name="Piel J."/>
            <person name="Ashoor H."/>
            <person name="Bougouffa S."/>
            <person name="Bajic V.B."/>
            <person name="Ryu T."/>
            <person name="Ravasi T."/>
            <person name="Bayer T."/>
            <person name="Micklem G."/>
            <person name="Kim H."/>
            <person name="Bhak J."/>
            <person name="Lajeunesse T.C."/>
            <person name="Voolstra C.R."/>
        </authorList>
    </citation>
    <scope>NUCLEOTIDE SEQUENCE [LARGE SCALE GENOMIC DNA]</scope>
    <source>
        <strain evidence="2 3">CCMP2467</strain>
    </source>
</reference>
<accession>A0A1Q9BXC4</accession>
<evidence type="ECO:0000313" key="2">
    <source>
        <dbReference type="EMBL" id="OLP75353.1"/>
    </source>
</evidence>
<feature type="region of interest" description="Disordered" evidence="1">
    <location>
        <begin position="302"/>
        <end position="342"/>
    </location>
</feature>
<dbReference type="OrthoDB" id="440877at2759"/>